<reference evidence="1" key="2">
    <citation type="submission" date="2023-02" db="EMBL/GenBank/DDBJ databases">
        <authorList>
            <person name="Sun Q."/>
            <person name="Mori K."/>
        </authorList>
    </citation>
    <scope>NUCLEOTIDE SEQUENCE</scope>
    <source>
        <strain evidence="1">NBRC 110608</strain>
    </source>
</reference>
<dbReference type="RefSeq" id="WP_289231177.1">
    <property type="nucleotide sequence ID" value="NZ_AP027735.1"/>
</dbReference>
<organism evidence="1">
    <name type="scientific">Barrientosiimonas endolithica</name>
    <dbReference type="NCBI Taxonomy" id="1535208"/>
    <lineage>
        <taxon>Bacteria</taxon>
        <taxon>Bacillati</taxon>
        <taxon>Actinomycetota</taxon>
        <taxon>Actinomycetes</taxon>
        <taxon>Micrococcales</taxon>
        <taxon>Dermacoccaceae</taxon>
        <taxon>Barrientosiimonas</taxon>
    </lineage>
</organism>
<evidence type="ECO:0000313" key="1">
    <source>
        <dbReference type="EMBL" id="BDZ58944.1"/>
    </source>
</evidence>
<evidence type="ECO:0008006" key="2">
    <source>
        <dbReference type="Google" id="ProtNLM"/>
    </source>
</evidence>
<name>A0ABN6YPQ5_9MICO</name>
<sequence>MHVTVPATQAQPRRSGVVGHRAVREPVELRGLPVTSLADTWCDLASRLDLLDLVIAGDALVNRQAGSFEDPFAVDDLRLAWHRLGLRRHARLAREAMDLVRPGSASPQETRARVLFHQWGLPEPELNVKLHSSTGWVATVDFLWRQRRVVGEYHGESHGKSWRADYRRQATIGDLGFTVVVMTAYDLAGGAPELRQRLTRLLLP</sequence>
<proteinExistence type="predicted"/>
<gene>
    <name evidence="1" type="ORF">GCM10025872_26010</name>
</gene>
<accession>A0ABN6YPQ5</accession>
<reference evidence="1" key="1">
    <citation type="journal article" date="2014" name="Int. J. Syst. Evol. Microbiol.">
        <title>Complete genome of a new Firmicutes species belonging to the dominant human colonic microbiota ('Ruminococcus bicirculans') reveals two chromosomes and a selective capacity to utilize plant glucans.</title>
        <authorList>
            <consortium name="NISC Comparative Sequencing Program"/>
            <person name="Wegmann U."/>
            <person name="Louis P."/>
            <person name="Goesmann A."/>
            <person name="Henrissat B."/>
            <person name="Duncan S.H."/>
            <person name="Flint H.J."/>
        </authorList>
    </citation>
    <scope>NUCLEOTIDE SEQUENCE</scope>
    <source>
        <strain evidence="1">NBRC 110608</strain>
    </source>
</reference>
<dbReference type="EMBL" id="AP027735">
    <property type="protein sequence ID" value="BDZ58944.1"/>
    <property type="molecule type" value="Genomic_DNA"/>
</dbReference>
<protein>
    <recommendedName>
        <fullName evidence="2">DUF559 domain-containing protein</fullName>
    </recommendedName>
</protein>